<gene>
    <name evidence="2" type="ORF">SAMN04488694_12613</name>
</gene>
<reference evidence="3" key="1">
    <citation type="submission" date="2016-10" db="EMBL/GenBank/DDBJ databases">
        <authorList>
            <person name="Varghese N."/>
            <person name="Submissions S."/>
        </authorList>
    </citation>
    <scope>NUCLEOTIDE SEQUENCE [LARGE SCALE GENOMIC DNA]</scope>
    <source>
        <strain evidence="3">CDM_6</strain>
    </source>
</reference>
<name>A0A1I0IU41_9EURY</name>
<proteinExistence type="predicted"/>
<accession>A0A1I0IU41</accession>
<protein>
    <submittedName>
        <fullName evidence="2">Uncharacterized protein</fullName>
    </submittedName>
</protein>
<evidence type="ECO:0000313" key="3">
    <source>
        <dbReference type="Proteomes" id="UP000199320"/>
    </source>
</evidence>
<dbReference type="EMBL" id="FOIC01000026">
    <property type="protein sequence ID" value="SEU00847.1"/>
    <property type="molecule type" value="Genomic_DNA"/>
</dbReference>
<keyword evidence="3" id="KW-1185">Reference proteome</keyword>
<feature type="compositionally biased region" description="Basic and acidic residues" evidence="1">
    <location>
        <begin position="25"/>
        <end position="41"/>
    </location>
</feature>
<organism evidence="2 3">
    <name type="scientific">Natrinema hispanicum</name>
    <dbReference type="NCBI Taxonomy" id="392421"/>
    <lineage>
        <taxon>Archaea</taxon>
        <taxon>Methanobacteriati</taxon>
        <taxon>Methanobacteriota</taxon>
        <taxon>Stenosarchaea group</taxon>
        <taxon>Halobacteria</taxon>
        <taxon>Halobacteriales</taxon>
        <taxon>Natrialbaceae</taxon>
        <taxon>Natrinema</taxon>
    </lineage>
</organism>
<dbReference type="AlphaFoldDB" id="A0A1I0IU41"/>
<dbReference type="Proteomes" id="UP000199320">
    <property type="component" value="Unassembled WGS sequence"/>
</dbReference>
<feature type="region of interest" description="Disordered" evidence="1">
    <location>
        <begin position="21"/>
        <end position="65"/>
    </location>
</feature>
<sequence>MLLIGCRISGNDVGLMVLAGLGQRRSTEHGRDHTTDRRRGYDGASSGTLTRDESSGNDPAGWYPC</sequence>
<evidence type="ECO:0000313" key="2">
    <source>
        <dbReference type="EMBL" id="SEU00847.1"/>
    </source>
</evidence>
<evidence type="ECO:0000256" key="1">
    <source>
        <dbReference type="SAM" id="MobiDB-lite"/>
    </source>
</evidence>
<dbReference type="STRING" id="392421.SAMN04488694_12613"/>